<evidence type="ECO:0000313" key="2">
    <source>
        <dbReference type="Proteomes" id="UP000555828"/>
    </source>
</evidence>
<gene>
    <name evidence="1" type="ORF">HNP65_000393</name>
</gene>
<dbReference type="Proteomes" id="UP000555828">
    <property type="component" value="Unassembled WGS sequence"/>
</dbReference>
<accession>A0A841GTW5</accession>
<organism evidence="1 2">
    <name type="scientific">Thermosipho japonicus</name>
    <dbReference type="NCBI Taxonomy" id="90323"/>
    <lineage>
        <taxon>Bacteria</taxon>
        <taxon>Thermotogati</taxon>
        <taxon>Thermotogota</taxon>
        <taxon>Thermotogae</taxon>
        <taxon>Thermotogales</taxon>
        <taxon>Fervidobacteriaceae</taxon>
        <taxon>Thermosipho</taxon>
    </lineage>
</organism>
<dbReference type="AlphaFoldDB" id="A0A841GTW5"/>
<name>A0A841GTW5_9BACT</name>
<dbReference type="EMBL" id="JACHEX010000001">
    <property type="protein sequence ID" value="MBB6061971.1"/>
    <property type="molecule type" value="Genomic_DNA"/>
</dbReference>
<keyword evidence="2" id="KW-1185">Reference proteome</keyword>
<protein>
    <submittedName>
        <fullName evidence="1">Uncharacterized protein</fullName>
    </submittedName>
</protein>
<reference evidence="1 2" key="1">
    <citation type="submission" date="2020-08" db="EMBL/GenBank/DDBJ databases">
        <title>Genomic Encyclopedia of Type Strains, Phase IV (KMG-IV): sequencing the most valuable type-strain genomes for metagenomic binning, comparative biology and taxonomic classification.</title>
        <authorList>
            <person name="Goeker M."/>
        </authorList>
    </citation>
    <scope>NUCLEOTIDE SEQUENCE [LARGE SCALE GENOMIC DNA]</scope>
    <source>
        <strain evidence="1 2">DSM 13481</strain>
    </source>
</reference>
<proteinExistence type="predicted"/>
<evidence type="ECO:0000313" key="1">
    <source>
        <dbReference type="EMBL" id="MBB6061971.1"/>
    </source>
</evidence>
<sequence>MVFLNGSITSGEISIGAKSALENSSNSSQVAQYQRKIQELEQIIGKQAIVIQSKKILIHPGGKQ</sequence>
<comment type="caution">
    <text evidence="1">The sequence shown here is derived from an EMBL/GenBank/DDBJ whole genome shotgun (WGS) entry which is preliminary data.</text>
</comment>